<evidence type="ECO:0000256" key="6">
    <source>
        <dbReference type="ARBA" id="ARBA00022840"/>
    </source>
</evidence>
<comment type="caution">
    <text evidence="9">The sequence shown here is derived from an EMBL/GenBank/DDBJ whole genome shotgun (WGS) entry which is preliminary data.</text>
</comment>
<feature type="domain" description="Protein kinase" evidence="7">
    <location>
        <begin position="196"/>
        <end position="453"/>
    </location>
</feature>
<evidence type="ECO:0000313" key="10">
    <source>
        <dbReference type="Proteomes" id="UP000215506"/>
    </source>
</evidence>
<dbReference type="Pfam" id="PF00069">
    <property type="entry name" value="Pkinase"/>
    <property type="match status" value="1"/>
</dbReference>
<dbReference type="InterPro" id="IPR000719">
    <property type="entry name" value="Prot_kinase_dom"/>
</dbReference>
<keyword evidence="6" id="KW-0067">ATP-binding</keyword>
<dbReference type="GO" id="GO:0004674">
    <property type="term" value="F:protein serine/threonine kinase activity"/>
    <property type="evidence" value="ECO:0007669"/>
    <property type="project" value="UniProtKB-KW"/>
</dbReference>
<protein>
    <recommendedName>
        <fullName evidence="1">non-specific serine/threonine protein kinase</fullName>
        <ecNumber evidence="1">2.7.11.1</ecNumber>
    </recommendedName>
</protein>
<gene>
    <name evidence="9" type="primary">prkC_4</name>
    <name evidence="9" type="ORF">B7C42_07170</name>
</gene>
<dbReference type="SUPFAM" id="SSF56112">
    <property type="entry name" value="Protein kinase-like (PK-like)"/>
    <property type="match status" value="2"/>
</dbReference>
<dbReference type="CDD" id="cd14014">
    <property type="entry name" value="STKc_PknB_like"/>
    <property type="match status" value="1"/>
</dbReference>
<dbReference type="EC" id="2.7.11.1" evidence="1"/>
<dbReference type="InterPro" id="IPR011009">
    <property type="entry name" value="Kinase-like_dom_sf"/>
</dbReference>
<dbReference type="AlphaFoldDB" id="A0A231GVX0"/>
<dbReference type="GO" id="GO:0005524">
    <property type="term" value="F:ATP binding"/>
    <property type="evidence" value="ECO:0007669"/>
    <property type="project" value="UniProtKB-KW"/>
</dbReference>
<dbReference type="Pfam" id="PF08378">
    <property type="entry name" value="NERD"/>
    <property type="match status" value="1"/>
</dbReference>
<evidence type="ECO:0000313" key="9">
    <source>
        <dbReference type="EMBL" id="OXR40746.1"/>
    </source>
</evidence>
<reference evidence="9 10" key="1">
    <citation type="submission" date="2017-07" db="EMBL/GenBank/DDBJ databases">
        <title>First draft Genome Sequence of Nocardia cerradoensis isolated from human infection.</title>
        <authorList>
            <person name="Carrasco G."/>
        </authorList>
    </citation>
    <scope>NUCLEOTIDE SEQUENCE [LARGE SCALE GENOMIC DNA]</scope>
    <source>
        <strain evidence="9 10">CNM20130759</strain>
    </source>
</reference>
<dbReference type="PANTHER" id="PTHR43289:SF6">
    <property type="entry name" value="SERINE_THREONINE-PROTEIN KINASE NEKL-3"/>
    <property type="match status" value="1"/>
</dbReference>
<dbReference type="EMBL" id="NGAF01000027">
    <property type="protein sequence ID" value="OXR40746.1"/>
    <property type="molecule type" value="Genomic_DNA"/>
</dbReference>
<keyword evidence="5 9" id="KW-0418">Kinase</keyword>
<sequence length="1253" mass="137488">MARLHVLGDWHGPGEEKAANTLASRLPDEWDVIAGRQIPTHTGTVDLDLVVVGQQAIYVCEEKAWGPLVDAGEVTWYVNGQQRSNPVDQVAHASRVLAGRLRDKIAGWASTVFKMPRGTHLVTGHVVMSHPQLELRGADDLGEDKVLPLADAPAVLLAHDSARPEGFAALRPKVMSYLLGLRERNPDEKPNQIMQYRVAELLRSDGNSLVYAAFNPADQIVFLNCVPLANAEDPVAAGNLAVREHDALALLARENRTWEVRDWFDWDGYRVTPIRPDLSGTSLYKATCDRAVDTDSDGRVSADIATPIVLDAFTALASVHARGIMHRALQPRSIEVADDHTVRFRDFGRSRIPSAQTVAPGLTDDHPSTPFRAPNATLEFFNTKDDVYSLALCLIQWIHGDSSEQPDHELARTRAANYPQLGAILNRCLAPHYADRPEAADMVALFGTSAAVLEPDADEPRPEALVAGRYRLHRQLGEGTHATTWLATDERAPGERTLKYLRRDRVSRKQAVEEFTNTDLMHSRFCARVYDLLPEPEPGVIVQEYVPGHTLKELAESTALDGAAFRRIAIDIVSGLEDAHQHGIYHRDVSPSNIIVCEDGSARLIDFGLATSPDNARSAVGSPPFTAPEVWANGDWSPAADLYSAAASLLTAMLGRYPYSSVDMPGRSTLIAPSGEHRQRYGAGLLDALYSAVATDPAERPQSAAELKALLQESISLTERVNSTVAALRGLYRHSGTGNAGNRGLDDEFAHKTYAPTWLDIHLLPAIIERRLDVVVLSGNPGDGKTSFLVKVGAALDERGAVVEHKDGAGWRKTLDKHTFVAVYDASESNGTQSSDDMLIAALGDIENNTGRTVLIAANDGRVTQFFTENEDLYPDTARALLQQRQNDADNRARVVLVDLKRRALATHAGAEPGLSEQILNLFTAPERWAVCSECTAFESCPIRRNATTLRAVRTRAAIAELVLTSHLRRRRRATVRDIRSAFSWLITGDLSCDQIHAEIADGADPAPDERLLPHLVFGGDSSDYLLQEWAELDPAELPTPGAVRAARTRRDLIPNTHDITPGELRRLKRALFLGLWDFPHGRKESRSYRYLETYLEALTAPEQALPLFIFGLSRVLGYVGYDGKRLALRDQAYDARAVRAIVVIKELAEDEFALTAEGTSSPYLESFPDMLSLRHSSGVTLRINLDTAELLLRAADGEILGDLASEAIRQEIVGFGNRLRREPAHAVRVIDGSGRSLRAVAVDGRIVGENMS</sequence>
<dbReference type="PROSITE" id="PS50011">
    <property type="entry name" value="PROTEIN_KINASE_DOM"/>
    <property type="match status" value="2"/>
</dbReference>
<keyword evidence="3 9" id="KW-0808">Transferase</keyword>
<feature type="domain" description="Protein kinase" evidence="7">
    <location>
        <begin position="470"/>
        <end position="715"/>
    </location>
</feature>
<dbReference type="PROSITE" id="PS50965">
    <property type="entry name" value="NERD"/>
    <property type="match status" value="1"/>
</dbReference>
<name>A0A231GVX0_9NOCA</name>
<keyword evidence="4" id="KW-0547">Nucleotide-binding</keyword>
<dbReference type="RefSeq" id="WP_189595102.1">
    <property type="nucleotide sequence ID" value="NZ_NGAF01000027.1"/>
</dbReference>
<accession>A0A231GVX0</accession>
<feature type="domain" description="NERD" evidence="8">
    <location>
        <begin position="10"/>
        <end position="120"/>
    </location>
</feature>
<evidence type="ECO:0000259" key="7">
    <source>
        <dbReference type="PROSITE" id="PS50011"/>
    </source>
</evidence>
<dbReference type="Gene3D" id="3.30.200.20">
    <property type="entry name" value="Phosphorylase Kinase, domain 1"/>
    <property type="match status" value="1"/>
</dbReference>
<dbReference type="Proteomes" id="UP000215506">
    <property type="component" value="Unassembled WGS sequence"/>
</dbReference>
<dbReference type="Gene3D" id="1.10.510.10">
    <property type="entry name" value="Transferase(Phosphotransferase) domain 1"/>
    <property type="match status" value="2"/>
</dbReference>
<keyword evidence="10" id="KW-1185">Reference proteome</keyword>
<evidence type="ECO:0000256" key="2">
    <source>
        <dbReference type="ARBA" id="ARBA00022527"/>
    </source>
</evidence>
<evidence type="ECO:0000256" key="1">
    <source>
        <dbReference type="ARBA" id="ARBA00012513"/>
    </source>
</evidence>
<proteinExistence type="predicted"/>
<dbReference type="InterPro" id="IPR011528">
    <property type="entry name" value="NERD"/>
</dbReference>
<dbReference type="PANTHER" id="PTHR43289">
    <property type="entry name" value="MITOGEN-ACTIVATED PROTEIN KINASE KINASE KINASE 20-RELATED"/>
    <property type="match status" value="1"/>
</dbReference>
<evidence type="ECO:0000256" key="5">
    <source>
        <dbReference type="ARBA" id="ARBA00022777"/>
    </source>
</evidence>
<organism evidence="9 10">
    <name type="scientific">Nocardia cerradoensis</name>
    <dbReference type="NCBI Taxonomy" id="85688"/>
    <lineage>
        <taxon>Bacteria</taxon>
        <taxon>Bacillati</taxon>
        <taxon>Actinomycetota</taxon>
        <taxon>Actinomycetes</taxon>
        <taxon>Mycobacteriales</taxon>
        <taxon>Nocardiaceae</taxon>
        <taxon>Nocardia</taxon>
    </lineage>
</organism>
<evidence type="ECO:0000259" key="8">
    <source>
        <dbReference type="PROSITE" id="PS50965"/>
    </source>
</evidence>
<evidence type="ECO:0000256" key="3">
    <source>
        <dbReference type="ARBA" id="ARBA00022679"/>
    </source>
</evidence>
<keyword evidence="2" id="KW-0723">Serine/threonine-protein kinase</keyword>
<dbReference type="PROSITE" id="PS00109">
    <property type="entry name" value="PROTEIN_KINASE_TYR"/>
    <property type="match status" value="1"/>
</dbReference>
<dbReference type="InterPro" id="IPR008266">
    <property type="entry name" value="Tyr_kinase_AS"/>
</dbReference>
<evidence type="ECO:0000256" key="4">
    <source>
        <dbReference type="ARBA" id="ARBA00022741"/>
    </source>
</evidence>